<evidence type="ECO:0000313" key="2">
    <source>
        <dbReference type="EMBL" id="ETR71396.1"/>
    </source>
</evidence>
<dbReference type="PIRSF" id="PIRSF029347">
    <property type="entry name" value="RecF"/>
    <property type="match status" value="1"/>
</dbReference>
<evidence type="ECO:0000313" key="3">
    <source>
        <dbReference type="Proteomes" id="UP000189670"/>
    </source>
</evidence>
<dbReference type="InterPro" id="IPR014555">
    <property type="entry name" value="RecF-like"/>
</dbReference>
<dbReference type="InterPro" id="IPR051396">
    <property type="entry name" value="Bact_Antivir_Def_Nuclease"/>
</dbReference>
<dbReference type="CDD" id="cd00267">
    <property type="entry name" value="ABC_ATPase"/>
    <property type="match status" value="1"/>
</dbReference>
<reference evidence="3" key="1">
    <citation type="submission" date="2012-11" db="EMBL/GenBank/DDBJ databases">
        <authorList>
            <person name="Lucero-Rivera Y.E."/>
            <person name="Tovar-Ramirez D."/>
        </authorList>
    </citation>
    <scope>NUCLEOTIDE SEQUENCE [LARGE SCALE GENOMIC DNA]</scope>
    <source>
        <strain evidence="3">Araruama</strain>
    </source>
</reference>
<dbReference type="InterPro" id="IPR027417">
    <property type="entry name" value="P-loop_NTPase"/>
</dbReference>
<comment type="caution">
    <text evidence="2">The sequence shown here is derived from an EMBL/GenBank/DDBJ whole genome shotgun (WGS) entry which is preliminary data.</text>
</comment>
<dbReference type="EMBL" id="ATBP01000274">
    <property type="protein sequence ID" value="ETR71396.1"/>
    <property type="molecule type" value="Genomic_DNA"/>
</dbReference>
<proteinExistence type="predicted"/>
<accession>A0A1V1P9G0</accession>
<dbReference type="Pfam" id="PF13304">
    <property type="entry name" value="AAA_21"/>
    <property type="match status" value="1"/>
</dbReference>
<protein>
    <submittedName>
        <fullName evidence="2">SMC domain-containing protein</fullName>
    </submittedName>
</protein>
<dbReference type="Gene3D" id="3.40.50.300">
    <property type="entry name" value="P-loop containing nucleotide triphosphate hydrolases"/>
    <property type="match status" value="1"/>
</dbReference>
<dbReference type="AlphaFoldDB" id="A0A1V1P9G0"/>
<gene>
    <name evidence="2" type="ORF">OMM_02510</name>
</gene>
<dbReference type="SUPFAM" id="SSF52540">
    <property type="entry name" value="P-loop containing nucleoside triphosphate hydrolases"/>
    <property type="match status" value="1"/>
</dbReference>
<name>A0A1V1P9G0_9BACT</name>
<dbReference type="Proteomes" id="UP000189670">
    <property type="component" value="Unassembled WGS sequence"/>
</dbReference>
<feature type="domain" description="ATPase AAA-type core" evidence="1">
    <location>
        <begin position="23"/>
        <end position="309"/>
    </location>
</feature>
<dbReference type="GO" id="GO:0016887">
    <property type="term" value="F:ATP hydrolysis activity"/>
    <property type="evidence" value="ECO:0007669"/>
    <property type="project" value="InterPro"/>
</dbReference>
<organism evidence="2 3">
    <name type="scientific">Candidatus Magnetoglobus multicellularis str. Araruama</name>
    <dbReference type="NCBI Taxonomy" id="890399"/>
    <lineage>
        <taxon>Bacteria</taxon>
        <taxon>Pseudomonadati</taxon>
        <taxon>Thermodesulfobacteriota</taxon>
        <taxon>Desulfobacteria</taxon>
        <taxon>Desulfobacterales</taxon>
        <taxon>Desulfobacteraceae</taxon>
        <taxon>Candidatus Magnetoglobus</taxon>
    </lineage>
</organism>
<dbReference type="InterPro" id="IPR003959">
    <property type="entry name" value="ATPase_AAA_core"/>
</dbReference>
<dbReference type="PANTHER" id="PTHR43581">
    <property type="entry name" value="ATP/GTP PHOSPHATASE"/>
    <property type="match status" value="1"/>
</dbReference>
<dbReference type="GO" id="GO:0005524">
    <property type="term" value="F:ATP binding"/>
    <property type="evidence" value="ECO:0007669"/>
    <property type="project" value="InterPro"/>
</dbReference>
<sequence>MITHLYIDNFKTLIDFNLPCHKLTCLIGLNNSGKTTIIQAFDFLSYVASGKVSAFFQQRGWQIEAVKSYQLTNRRSIKYDLLFQLNDNKYSWSGSLNLESLCCTAEKIIRNNKELLLDVKNDSYQLQNNPVKSIDFSYEGSILAFLKESLIGNALLEVKHFLTSMKCLDLLNTHLIRKPVKQSKDSIMRGGEKLAAFLCQLSNEQNEIISNQLRHLFKKFNTYKITTNESGWKELFISESNLKHDTHIESNHISDGLLRLLAIFSQLQTDYSVLLFDEIENGINHEFMEYTIDEMITSQKQIIFTTHSPMMLNYLEDDIALQSVIYIKNNDETGITSACKFFETPEVKAKLDYMGPGEIYANIDLKEVL</sequence>
<evidence type="ECO:0000259" key="1">
    <source>
        <dbReference type="Pfam" id="PF13304"/>
    </source>
</evidence>
<dbReference type="PANTHER" id="PTHR43581:SF4">
    <property type="entry name" value="ATP_GTP PHOSPHATASE"/>
    <property type="match status" value="1"/>
</dbReference>